<reference evidence="13 14" key="1">
    <citation type="submission" date="2020-04" db="EMBL/GenBank/DDBJ databases">
        <title>Plant Genome Project.</title>
        <authorList>
            <person name="Zhang R.-G."/>
        </authorList>
    </citation>
    <scope>NUCLEOTIDE SEQUENCE [LARGE SCALE GENOMIC DNA]</scope>
    <source>
        <strain evidence="13">YNK0</strain>
        <tissue evidence="13">Leaf</tissue>
    </source>
</reference>
<dbReference type="SUPFAM" id="SSF57850">
    <property type="entry name" value="RING/U-box"/>
    <property type="match status" value="1"/>
</dbReference>
<dbReference type="GO" id="GO:0015031">
    <property type="term" value="P:protein transport"/>
    <property type="evidence" value="ECO:0007669"/>
    <property type="project" value="UniProtKB-KW"/>
</dbReference>
<dbReference type="InterPro" id="IPR009060">
    <property type="entry name" value="UBA-like_sf"/>
</dbReference>
<evidence type="ECO:0000256" key="5">
    <source>
        <dbReference type="ARBA" id="ARBA00022771"/>
    </source>
</evidence>
<evidence type="ECO:0000256" key="1">
    <source>
        <dbReference type="ARBA" id="ARBA00004116"/>
    </source>
</evidence>
<dbReference type="GO" id="GO:0005773">
    <property type="term" value="C:vacuole"/>
    <property type="evidence" value="ECO:0007669"/>
    <property type="project" value="UniProtKB-SubCell"/>
</dbReference>
<organism evidence="13 14">
    <name type="scientific">Tetracentron sinense</name>
    <name type="common">Spur-leaf</name>
    <dbReference type="NCBI Taxonomy" id="13715"/>
    <lineage>
        <taxon>Eukaryota</taxon>
        <taxon>Viridiplantae</taxon>
        <taxon>Streptophyta</taxon>
        <taxon>Embryophyta</taxon>
        <taxon>Tracheophyta</taxon>
        <taxon>Spermatophyta</taxon>
        <taxon>Magnoliopsida</taxon>
        <taxon>Trochodendrales</taxon>
        <taxon>Trochodendraceae</taxon>
        <taxon>Tetracentron</taxon>
    </lineage>
</organism>
<dbReference type="Gene3D" id="1.10.8.10">
    <property type="entry name" value="DNA helicase RuvA subunit, C-terminal domain"/>
    <property type="match status" value="2"/>
</dbReference>
<dbReference type="FunFam" id="1.10.8.10:FF:000085">
    <property type="entry name" value="protein NBR1 homolog"/>
    <property type="match status" value="1"/>
</dbReference>
<dbReference type="PANTHER" id="PTHR20930">
    <property type="entry name" value="OVARIAN CARCINOMA ANTIGEN CA125-RELATED"/>
    <property type="match status" value="1"/>
</dbReference>
<dbReference type="InterPro" id="IPR032350">
    <property type="entry name" value="Nbr1_FW"/>
</dbReference>
<keyword evidence="7" id="KW-0653">Protein transport</keyword>
<dbReference type="CDD" id="cd14319">
    <property type="entry name" value="UBA_NBR1"/>
    <property type="match status" value="1"/>
</dbReference>
<evidence type="ECO:0008006" key="15">
    <source>
        <dbReference type="Google" id="ProtNLM"/>
    </source>
</evidence>
<dbReference type="SMART" id="SM00666">
    <property type="entry name" value="PB1"/>
    <property type="match status" value="1"/>
</dbReference>
<dbReference type="InterPro" id="IPR000270">
    <property type="entry name" value="PB1_dom"/>
</dbReference>
<dbReference type="Gene3D" id="3.30.60.90">
    <property type="match status" value="1"/>
</dbReference>
<dbReference type="Pfam" id="PF00564">
    <property type="entry name" value="PB1"/>
    <property type="match status" value="1"/>
</dbReference>
<dbReference type="Proteomes" id="UP000655225">
    <property type="component" value="Unassembled WGS sequence"/>
</dbReference>
<dbReference type="GO" id="GO:0006914">
    <property type="term" value="P:autophagy"/>
    <property type="evidence" value="ECO:0007669"/>
    <property type="project" value="UniProtKB-KW"/>
</dbReference>
<keyword evidence="3" id="KW-0926">Vacuole</keyword>
<dbReference type="SMART" id="SM00291">
    <property type="entry name" value="ZnF_ZZ"/>
    <property type="match status" value="1"/>
</dbReference>
<name>A0A834YBW4_TETSI</name>
<gene>
    <name evidence="13" type="ORF">HHK36_029563</name>
</gene>
<dbReference type="Gene3D" id="3.10.20.90">
    <property type="entry name" value="Phosphatidylinositol 3-kinase Catalytic Subunit, Chain A, domain 1"/>
    <property type="match status" value="1"/>
</dbReference>
<feature type="domain" description="ZZ-type" evidence="11">
    <location>
        <begin position="397"/>
        <end position="447"/>
    </location>
</feature>
<dbReference type="Pfam" id="PF00569">
    <property type="entry name" value="ZZ"/>
    <property type="match status" value="1"/>
</dbReference>
<dbReference type="CDD" id="cd14947">
    <property type="entry name" value="NBR1_like"/>
    <property type="match status" value="1"/>
</dbReference>
<dbReference type="SUPFAM" id="SSF54277">
    <property type="entry name" value="CAD &amp; PB1 domains"/>
    <property type="match status" value="1"/>
</dbReference>
<dbReference type="InterPro" id="IPR000433">
    <property type="entry name" value="Znf_ZZ"/>
</dbReference>
<evidence type="ECO:0000256" key="3">
    <source>
        <dbReference type="ARBA" id="ARBA00022554"/>
    </source>
</evidence>
<evidence type="ECO:0000259" key="11">
    <source>
        <dbReference type="PROSITE" id="PS50135"/>
    </source>
</evidence>
<dbReference type="InterPro" id="IPR013783">
    <property type="entry name" value="Ig-like_fold"/>
</dbReference>
<keyword evidence="5 9" id="KW-0863">Zinc-finger</keyword>
<dbReference type="CDD" id="cd06398">
    <property type="entry name" value="PB1_Joka2"/>
    <property type="match status" value="1"/>
</dbReference>
<dbReference type="Gene3D" id="2.60.40.10">
    <property type="entry name" value="Immunoglobulins"/>
    <property type="match status" value="1"/>
</dbReference>
<evidence type="ECO:0000256" key="7">
    <source>
        <dbReference type="ARBA" id="ARBA00022927"/>
    </source>
</evidence>
<evidence type="ECO:0000256" key="2">
    <source>
        <dbReference type="ARBA" id="ARBA00022448"/>
    </source>
</evidence>
<dbReference type="EMBL" id="JABCRI010000023">
    <property type="protein sequence ID" value="KAF8378224.1"/>
    <property type="molecule type" value="Genomic_DNA"/>
</dbReference>
<dbReference type="Pfam" id="PF16158">
    <property type="entry name" value="N_BRCA1_IG"/>
    <property type="match status" value="1"/>
</dbReference>
<comment type="caution">
    <text evidence="13">The sequence shown here is derived from an EMBL/GenBank/DDBJ whole genome shotgun (WGS) entry which is preliminary data.</text>
</comment>
<evidence type="ECO:0000259" key="12">
    <source>
        <dbReference type="PROSITE" id="PS51745"/>
    </source>
</evidence>
<dbReference type="GO" id="GO:0008270">
    <property type="term" value="F:zinc ion binding"/>
    <property type="evidence" value="ECO:0007669"/>
    <property type="project" value="UniProtKB-KW"/>
</dbReference>
<evidence type="ECO:0000256" key="9">
    <source>
        <dbReference type="PROSITE-ProRule" id="PRU00228"/>
    </source>
</evidence>
<evidence type="ECO:0000313" key="13">
    <source>
        <dbReference type="EMBL" id="KAF8378224.1"/>
    </source>
</evidence>
<dbReference type="AlphaFoldDB" id="A0A834YBW4"/>
<dbReference type="PANTHER" id="PTHR20930:SF0">
    <property type="entry name" value="PROTEIN ILRUN"/>
    <property type="match status" value="1"/>
</dbReference>
<keyword evidence="8" id="KW-0072">Autophagy</keyword>
<dbReference type="InterPro" id="IPR056893">
    <property type="entry name" value="UBA_Nbr1_C"/>
</dbReference>
<evidence type="ECO:0000256" key="10">
    <source>
        <dbReference type="SAM" id="MobiDB-lite"/>
    </source>
</evidence>
<keyword evidence="4" id="KW-0479">Metal-binding</keyword>
<sequence length="809" mass="88387">MDSALVIKVKHGDTLRRFTAHVDENGILDLDMGALRAKILSLFKIATDADLTLTYIDEDNDVVTLVDDNDLHDATRQGINPLRINVLLNTNRAERSNTRSRRSSSPIVSPGVQHPLSHINSCVAEVLKSLPEPFCDAFSKLSHGLTAKSVPSAPVLTELVEGLLNLALSHLDPVSQCQAGASSTTQSTASESLMDLELTEDSEASKYTTAMPTGLSNLKFVDSSLENKKKELKTGNLTGSVGTLVPQTPAIVDLNLNVPGNSIPSGYSTCVCAPSLIPSNGPSNDNAKMTQKESHGHLSWNSTVYGTSASPADPLKHLNLQPSRAVEASVSHYSTLDGDRSKQLPSVIRNLTAHLQDNCPINEQLIGADGSDVLPPRGFDQVNPFKWSCRSVGRIFHMGVRCDGCGVHPITGPRFKSQVKENYDLCSICFSEMGNEAEYIRMDRPASFRSPRLNKFRNPRSQISSPPHVLQGCRMKSGRPKLDSLFIQDVNVVDGTVMAPATPFTKIWRMRNNGTMAWPRGTQLVWTGGAKFSNRISVEVEIPEDCFPVGKELDIAVNFTTPELPGQYISYWRMALPSGQKFGQHICVLIQVDTFLNLQGSLSDSSHGLNLNLPPESSGAKGQEIIDVNVEPVDGSLPESGNSNSAAEFIKPLVNELPSNDRELEFPVNDGLLVGVGASVPVPPKVPASVSHPITYPSVFLSEPYPITEVPTISDEINRSDAVEQILLKELEHMGFKQMELNKEILRMNDYNLDQSVDDLCGVVEWDPILEELQEMGFCDQETNKKLLAKNGGSIKRVVLDLITREKVE</sequence>
<feature type="domain" description="PB1" evidence="12">
    <location>
        <begin position="4"/>
        <end position="89"/>
    </location>
</feature>
<proteinExistence type="predicted"/>
<protein>
    <recommendedName>
        <fullName evidence="15">Protein NBR1 homolog</fullName>
    </recommendedName>
</protein>
<keyword evidence="14" id="KW-1185">Reference proteome</keyword>
<keyword evidence="2" id="KW-0813">Transport</keyword>
<dbReference type="PROSITE" id="PS50135">
    <property type="entry name" value="ZF_ZZ_2"/>
    <property type="match status" value="1"/>
</dbReference>
<feature type="region of interest" description="Disordered" evidence="10">
    <location>
        <begin position="93"/>
        <end position="112"/>
    </location>
</feature>
<dbReference type="PROSITE" id="PS51745">
    <property type="entry name" value="PB1"/>
    <property type="match status" value="1"/>
</dbReference>
<dbReference type="Pfam" id="PF24932">
    <property type="entry name" value="UBA_NBR1_C"/>
    <property type="match status" value="2"/>
</dbReference>
<dbReference type="InterPro" id="IPR053793">
    <property type="entry name" value="PB1-like"/>
</dbReference>
<evidence type="ECO:0000256" key="6">
    <source>
        <dbReference type="ARBA" id="ARBA00022833"/>
    </source>
</evidence>
<evidence type="ECO:0000313" key="14">
    <source>
        <dbReference type="Proteomes" id="UP000655225"/>
    </source>
</evidence>
<accession>A0A834YBW4</accession>
<dbReference type="OrthoDB" id="661148at2759"/>
<evidence type="ECO:0000256" key="8">
    <source>
        <dbReference type="ARBA" id="ARBA00023006"/>
    </source>
</evidence>
<dbReference type="OMA" id="TGINHKP"/>
<evidence type="ECO:0000256" key="4">
    <source>
        <dbReference type="ARBA" id="ARBA00022723"/>
    </source>
</evidence>
<dbReference type="InterPro" id="IPR043145">
    <property type="entry name" value="Znf_ZZ_sf"/>
</dbReference>
<dbReference type="SUPFAM" id="SSF46934">
    <property type="entry name" value="UBA-like"/>
    <property type="match status" value="1"/>
</dbReference>
<comment type="subcellular location">
    <subcellularLocation>
        <location evidence="1">Vacuole</location>
    </subcellularLocation>
</comment>
<keyword evidence="6" id="KW-0862">Zinc</keyword>